<feature type="domain" description="MobA-like NTP transferase" evidence="1">
    <location>
        <begin position="8"/>
        <end position="167"/>
    </location>
</feature>
<dbReference type="InterPro" id="IPR025877">
    <property type="entry name" value="MobA-like_NTP_Trfase"/>
</dbReference>
<name>A0A800MVS2_CYTFI</name>
<sequence>MKMEIWNIVLAAGHSTRMKGTHKLLKKFEDETILRYTVKKISANMASKTMVVLNRDFPELESEIRDLPISIVWNPCPKLGISSSLAAAIESLSPACEALLITLADQPEIKVEVMNEVITEYLISKNPLIITSYRGKIRHPILFGQLYFTELLNLKGDQGAKLLISANKEKAHIYYEDEEAPEDIDTIEDYRRLLKRRNEIDLCR</sequence>
<dbReference type="EMBL" id="VDEM01000036">
    <property type="protein sequence ID" value="KAF0823185.1"/>
    <property type="molecule type" value="Genomic_DNA"/>
</dbReference>
<protein>
    <submittedName>
        <fullName evidence="2">CTP:molybdopterin cytidylyltransferase</fullName>
    </submittedName>
</protein>
<reference evidence="2 3" key="1">
    <citation type="journal article" date="2020" name="G3 (Bethesda)">
        <title>Whole Genome Sequencing and Comparative Genomics of Two Nematicidal Bacillus Strains Reveals a Wide Range of Possible Virulence Factors.</title>
        <authorList>
            <person name="Susic N."/>
            <person name="Janezic S."/>
            <person name="Rupnik M."/>
            <person name="Geric Stare B."/>
        </authorList>
    </citation>
    <scope>NUCLEOTIDE SEQUENCE [LARGE SCALE GENOMIC DNA]</scope>
    <source>
        <strain evidence="2 3">I-1582</strain>
    </source>
</reference>
<dbReference type="InterPro" id="IPR029044">
    <property type="entry name" value="Nucleotide-diphossugar_trans"/>
</dbReference>
<dbReference type="RefSeq" id="WP_335436361.1">
    <property type="nucleotide sequence ID" value="NZ_JBALOT010000050.1"/>
</dbReference>
<comment type="caution">
    <text evidence="2">The sequence shown here is derived from an EMBL/GenBank/DDBJ whole genome shotgun (WGS) entry which is preliminary data.</text>
</comment>
<dbReference type="SUPFAM" id="SSF53448">
    <property type="entry name" value="Nucleotide-diphospho-sugar transferases"/>
    <property type="match status" value="1"/>
</dbReference>
<dbReference type="Proteomes" id="UP000465778">
    <property type="component" value="Unassembled WGS sequence"/>
</dbReference>
<accession>A0A800MVS2</accession>
<organism evidence="2 3">
    <name type="scientific">Cytobacillus firmus</name>
    <name type="common">Bacillus firmus</name>
    <dbReference type="NCBI Taxonomy" id="1399"/>
    <lineage>
        <taxon>Bacteria</taxon>
        <taxon>Bacillati</taxon>
        <taxon>Bacillota</taxon>
        <taxon>Bacilli</taxon>
        <taxon>Bacillales</taxon>
        <taxon>Bacillaceae</taxon>
        <taxon>Cytobacillus</taxon>
    </lineage>
</organism>
<dbReference type="Pfam" id="PF12804">
    <property type="entry name" value="NTP_transf_3"/>
    <property type="match status" value="1"/>
</dbReference>
<keyword evidence="2" id="KW-0808">Transferase</keyword>
<proteinExistence type="predicted"/>
<evidence type="ECO:0000313" key="2">
    <source>
        <dbReference type="EMBL" id="KAF0823185.1"/>
    </source>
</evidence>
<dbReference type="PANTHER" id="PTHR43777:SF1">
    <property type="entry name" value="MOLYBDENUM COFACTOR CYTIDYLYLTRANSFERASE"/>
    <property type="match status" value="1"/>
</dbReference>
<keyword evidence="2" id="KW-0548">Nucleotidyltransferase</keyword>
<dbReference type="PANTHER" id="PTHR43777">
    <property type="entry name" value="MOLYBDENUM COFACTOR CYTIDYLYLTRANSFERASE"/>
    <property type="match status" value="1"/>
</dbReference>
<dbReference type="Gene3D" id="3.90.550.10">
    <property type="entry name" value="Spore Coat Polysaccharide Biosynthesis Protein SpsA, Chain A"/>
    <property type="match status" value="1"/>
</dbReference>
<evidence type="ECO:0000313" key="3">
    <source>
        <dbReference type="Proteomes" id="UP000465778"/>
    </source>
</evidence>
<dbReference type="AlphaFoldDB" id="A0A800MVS2"/>
<evidence type="ECO:0000259" key="1">
    <source>
        <dbReference type="Pfam" id="PF12804"/>
    </source>
</evidence>
<dbReference type="CDD" id="cd04182">
    <property type="entry name" value="GT_2_like_f"/>
    <property type="match status" value="1"/>
</dbReference>
<dbReference type="GO" id="GO:0016779">
    <property type="term" value="F:nucleotidyltransferase activity"/>
    <property type="evidence" value="ECO:0007669"/>
    <property type="project" value="UniProtKB-KW"/>
</dbReference>
<gene>
    <name evidence="2" type="ORF">KIS1582_3003</name>
</gene>